<organism evidence="2 3">
    <name type="scientific">Blastomyces gilchristii (strain SLH14081)</name>
    <name type="common">Blastomyces dermatitidis</name>
    <dbReference type="NCBI Taxonomy" id="559298"/>
    <lineage>
        <taxon>Eukaryota</taxon>
        <taxon>Fungi</taxon>
        <taxon>Dikarya</taxon>
        <taxon>Ascomycota</taxon>
        <taxon>Pezizomycotina</taxon>
        <taxon>Eurotiomycetes</taxon>
        <taxon>Eurotiomycetidae</taxon>
        <taxon>Onygenales</taxon>
        <taxon>Ajellomycetaceae</taxon>
        <taxon>Blastomyces</taxon>
    </lineage>
</organism>
<evidence type="ECO:0000313" key="3">
    <source>
        <dbReference type="Proteomes" id="UP000002038"/>
    </source>
</evidence>
<dbReference type="AlphaFoldDB" id="A0A179UIW5"/>
<dbReference type="GeneID" id="8505245"/>
<sequence>MMKHAEGRLANNLVSSRSCRNTPKTPRPPDLPPFPKFTHAMAHGELATGSSRLFGLFPYYDQNDQNDLLRSFAWP</sequence>
<feature type="compositionally biased region" description="Polar residues" evidence="1">
    <location>
        <begin position="12"/>
        <end position="21"/>
    </location>
</feature>
<feature type="compositionally biased region" description="Pro residues" evidence="1">
    <location>
        <begin position="25"/>
        <end position="35"/>
    </location>
</feature>
<keyword evidence="3" id="KW-1185">Reference proteome</keyword>
<accession>A0A179UIW5</accession>
<dbReference type="VEuPathDB" id="FungiDB:BDBG_04001"/>
<dbReference type="EMBL" id="GG657453">
    <property type="protein sequence ID" value="OAT08006.1"/>
    <property type="molecule type" value="Genomic_DNA"/>
</dbReference>
<dbReference type="KEGG" id="bgh:BDBG_04001"/>
<reference evidence="3" key="1">
    <citation type="journal article" date="2015" name="PLoS Genet.">
        <title>The dynamic genome and transcriptome of the human fungal pathogen Blastomyces and close relative Emmonsia.</title>
        <authorList>
            <person name="Munoz J.F."/>
            <person name="Gauthier G.M."/>
            <person name="Desjardins C.A."/>
            <person name="Gallo J.E."/>
            <person name="Holder J."/>
            <person name="Sullivan T.D."/>
            <person name="Marty A.J."/>
            <person name="Carmen J.C."/>
            <person name="Chen Z."/>
            <person name="Ding L."/>
            <person name="Gujja S."/>
            <person name="Magrini V."/>
            <person name="Misas E."/>
            <person name="Mitreva M."/>
            <person name="Priest M."/>
            <person name="Saif S."/>
            <person name="Whiston E.A."/>
            <person name="Young S."/>
            <person name="Zeng Q."/>
            <person name="Goldman W.E."/>
            <person name="Mardis E.R."/>
            <person name="Taylor J.W."/>
            <person name="McEwen J.G."/>
            <person name="Clay O.K."/>
            <person name="Klein B.S."/>
            <person name="Cuomo C.A."/>
        </authorList>
    </citation>
    <scope>NUCLEOTIDE SEQUENCE [LARGE SCALE GENOMIC DNA]</scope>
    <source>
        <strain evidence="3">SLH14081</strain>
    </source>
</reference>
<protein>
    <submittedName>
        <fullName evidence="2">Uncharacterized protein</fullName>
    </submittedName>
</protein>
<dbReference type="RefSeq" id="XP_031578074.1">
    <property type="nucleotide sequence ID" value="XM_031721497.1"/>
</dbReference>
<evidence type="ECO:0000313" key="2">
    <source>
        <dbReference type="EMBL" id="OAT08006.1"/>
    </source>
</evidence>
<name>A0A179UIW5_BLAGS</name>
<dbReference type="Proteomes" id="UP000002038">
    <property type="component" value="Unassembled WGS sequence"/>
</dbReference>
<proteinExistence type="predicted"/>
<feature type="region of interest" description="Disordered" evidence="1">
    <location>
        <begin position="1"/>
        <end position="36"/>
    </location>
</feature>
<gene>
    <name evidence="2" type="ORF">BDBG_04001</name>
</gene>
<evidence type="ECO:0000256" key="1">
    <source>
        <dbReference type="SAM" id="MobiDB-lite"/>
    </source>
</evidence>